<dbReference type="AlphaFoldDB" id="A0A561ECL7"/>
<accession>A0A561ECL7</accession>
<dbReference type="Pfam" id="PF11248">
    <property type="entry name" value="DUF3046"/>
    <property type="match status" value="1"/>
</dbReference>
<gene>
    <name evidence="1" type="ORF">BKA23_2168</name>
</gene>
<dbReference type="Proteomes" id="UP000318297">
    <property type="component" value="Unassembled WGS sequence"/>
</dbReference>
<protein>
    <submittedName>
        <fullName evidence="1">DUF3046 family protein</fullName>
    </submittedName>
</protein>
<reference evidence="1 2" key="1">
    <citation type="submission" date="2019-06" db="EMBL/GenBank/DDBJ databases">
        <title>Sequencing the genomes of 1000 actinobacteria strains.</title>
        <authorList>
            <person name="Klenk H.-P."/>
        </authorList>
    </citation>
    <scope>NUCLEOTIDE SEQUENCE [LARGE SCALE GENOMIC DNA]</scope>
    <source>
        <strain evidence="1 2">DSM 19560</strain>
    </source>
</reference>
<dbReference type="RefSeq" id="WP_342783611.1">
    <property type="nucleotide sequence ID" value="NZ_VIVQ01000001.1"/>
</dbReference>
<name>A0A561ECL7_9MICO</name>
<sequence length="75" mass="8536">MSQFWQLVDDEFGSAYGRMLTSSHVLEALANRTPDDALEAGMKPREVWFALCEDLQIPPERRLGRDVPVRDTGKD</sequence>
<evidence type="ECO:0000313" key="2">
    <source>
        <dbReference type="Proteomes" id="UP000318297"/>
    </source>
</evidence>
<keyword evidence="2" id="KW-1185">Reference proteome</keyword>
<dbReference type="EMBL" id="VIVQ01000001">
    <property type="protein sequence ID" value="TWE13339.1"/>
    <property type="molecule type" value="Genomic_DNA"/>
</dbReference>
<evidence type="ECO:0000313" key="1">
    <source>
        <dbReference type="EMBL" id="TWE13339.1"/>
    </source>
</evidence>
<comment type="caution">
    <text evidence="1">The sequence shown here is derived from an EMBL/GenBank/DDBJ whole genome shotgun (WGS) entry which is preliminary data.</text>
</comment>
<proteinExistence type="predicted"/>
<dbReference type="InterPro" id="IPR021408">
    <property type="entry name" value="DUF3046"/>
</dbReference>
<organism evidence="1 2">
    <name type="scientific">Rudaeicoccus suwonensis</name>
    <dbReference type="NCBI Taxonomy" id="657409"/>
    <lineage>
        <taxon>Bacteria</taxon>
        <taxon>Bacillati</taxon>
        <taxon>Actinomycetota</taxon>
        <taxon>Actinomycetes</taxon>
        <taxon>Micrococcales</taxon>
        <taxon>Dermacoccaceae</taxon>
        <taxon>Rudaeicoccus</taxon>
    </lineage>
</organism>